<protein>
    <submittedName>
        <fullName evidence="2">Uncharacterized protein</fullName>
    </submittedName>
</protein>
<proteinExistence type="predicted"/>
<dbReference type="AlphaFoldDB" id="A0A562MVL1"/>
<feature type="compositionally biased region" description="Basic and acidic residues" evidence="1">
    <location>
        <begin position="194"/>
        <end position="206"/>
    </location>
</feature>
<reference evidence="2 3" key="1">
    <citation type="journal article" date="2015" name="Stand. Genomic Sci.">
        <title>Genomic Encyclopedia of Bacterial and Archaeal Type Strains, Phase III: the genomes of soil and plant-associated and newly described type strains.</title>
        <authorList>
            <person name="Whitman W.B."/>
            <person name="Woyke T."/>
            <person name="Klenk H.P."/>
            <person name="Zhou Y."/>
            <person name="Lilburn T.G."/>
            <person name="Beck B.J."/>
            <person name="De Vos P."/>
            <person name="Vandamme P."/>
            <person name="Eisen J.A."/>
            <person name="Garrity G."/>
            <person name="Hugenholtz P."/>
            <person name="Kyrpides N.C."/>
        </authorList>
    </citation>
    <scope>NUCLEOTIDE SEQUENCE [LARGE SCALE GENOMIC DNA]</scope>
    <source>
        <strain evidence="2 3">CGMCC 1.6855</strain>
    </source>
</reference>
<organism evidence="2 3">
    <name type="scientific">Sphingobacterium siyangense</name>
    <dbReference type="NCBI Taxonomy" id="459529"/>
    <lineage>
        <taxon>Bacteria</taxon>
        <taxon>Pseudomonadati</taxon>
        <taxon>Bacteroidota</taxon>
        <taxon>Sphingobacteriia</taxon>
        <taxon>Sphingobacteriales</taxon>
        <taxon>Sphingobacteriaceae</taxon>
        <taxon>Sphingobacterium</taxon>
    </lineage>
</organism>
<evidence type="ECO:0000256" key="1">
    <source>
        <dbReference type="SAM" id="MobiDB-lite"/>
    </source>
</evidence>
<evidence type="ECO:0000313" key="2">
    <source>
        <dbReference type="EMBL" id="TWI23916.1"/>
    </source>
</evidence>
<accession>A0A562MVL1</accession>
<name>A0A562MVL1_9SPHI</name>
<dbReference type="Gene3D" id="1.25.40.10">
    <property type="entry name" value="Tetratricopeptide repeat domain"/>
    <property type="match status" value="1"/>
</dbReference>
<dbReference type="SUPFAM" id="SSF48452">
    <property type="entry name" value="TPR-like"/>
    <property type="match status" value="1"/>
</dbReference>
<dbReference type="InterPro" id="IPR011990">
    <property type="entry name" value="TPR-like_helical_dom_sf"/>
</dbReference>
<evidence type="ECO:0000313" key="3">
    <source>
        <dbReference type="Proteomes" id="UP000315908"/>
    </source>
</evidence>
<feature type="region of interest" description="Disordered" evidence="1">
    <location>
        <begin position="194"/>
        <end position="213"/>
    </location>
</feature>
<dbReference type="EMBL" id="VLKR01000003">
    <property type="protein sequence ID" value="TWI23916.1"/>
    <property type="molecule type" value="Genomic_DNA"/>
</dbReference>
<gene>
    <name evidence="2" type="ORF">IQ31_00933</name>
</gene>
<comment type="caution">
    <text evidence="2">The sequence shown here is derived from an EMBL/GenBank/DDBJ whole genome shotgun (WGS) entry which is preliminary data.</text>
</comment>
<dbReference type="Proteomes" id="UP000315908">
    <property type="component" value="Unassembled WGS sequence"/>
</dbReference>
<sequence length="213" mass="24800">MVAHCSNMLSLLWSFRNPVTFKMIVKAGYECYVLENFMNSVNKYVLQALDNYPMYLEETMESLSYALSYDESNTMALCLMGRVHAEQLLDYEQAKRYFQEALVHNVQALEVYPYFIQTLIDMGEYEAAKKTIKFALTLPAMPLAGIWIKKALLFEKLRKYKKALKALKMAQLENVDLDFSSSLKSIEDRIKGKQEIKNGKEKENKKEKKNTRK</sequence>